<protein>
    <recommendedName>
        <fullName evidence="3">Translation initiation factor 6</fullName>
        <shortName evidence="3">aIF-6</shortName>
    </recommendedName>
</protein>
<dbReference type="NCBIfam" id="TIGR00323">
    <property type="entry name" value="eIF-6"/>
    <property type="match status" value="1"/>
</dbReference>
<dbReference type="InterPro" id="IPR002769">
    <property type="entry name" value="eIF6"/>
</dbReference>
<dbReference type="AlphaFoldDB" id="A0A075IEY3"/>
<dbReference type="SMART" id="SM00654">
    <property type="entry name" value="eIF6"/>
    <property type="match status" value="1"/>
</dbReference>
<proteinExistence type="inferred from homology"/>
<gene>
    <name evidence="3" type="primary">eif6</name>
</gene>
<dbReference type="Pfam" id="PF01912">
    <property type="entry name" value="eIF-6"/>
    <property type="match status" value="1"/>
</dbReference>
<dbReference type="HAMAP" id="MF_00032">
    <property type="entry name" value="eIF_6"/>
    <property type="match status" value="1"/>
</dbReference>
<keyword evidence="2 3" id="KW-0648">Protein biosynthesis</keyword>
<dbReference type="GO" id="GO:0003743">
    <property type="term" value="F:translation initiation factor activity"/>
    <property type="evidence" value="ECO:0007669"/>
    <property type="project" value="UniProtKB-UniRule"/>
</dbReference>
<comment type="similarity">
    <text evidence="3">Belongs to the eIF-6 family.</text>
</comment>
<dbReference type="EMBL" id="KF901292">
    <property type="protein sequence ID" value="AIF25502.1"/>
    <property type="molecule type" value="Genomic_DNA"/>
</dbReference>
<reference evidence="4" key="1">
    <citation type="journal article" date="2014" name="Genome Biol. Evol.">
        <title>Pangenome evidence for extensive interdomain horizontal transfer affecting lineage core and shell genes in uncultured planktonic thaumarchaeota and euryarchaeota.</title>
        <authorList>
            <person name="Deschamps P."/>
            <person name="Zivanovic Y."/>
            <person name="Moreira D."/>
            <person name="Rodriguez-Valera F."/>
            <person name="Lopez-Garcia P."/>
        </authorList>
    </citation>
    <scope>NUCLEOTIDE SEQUENCE</scope>
</reference>
<sequence>MGGTVTITTGDILGHTQVGVYLSVVGDILFHPRALDDATVEELTSSFDMEMYPFLVGGSSLLGSLLRGNSRGIAVADIATEGELDELTSFCDVVVMESGVNAAGNLIECNEHGAVVSPIVPQNGVEMIGEVLGVDAIRCKVAGYDTVGSMLVANGKGALAHPDISKTEAEAIEAAMKVPVMVGTVTFGSPYVGAGCVASDTNALVGSGSTGPELNRIEDALGLI</sequence>
<dbReference type="PANTHER" id="PTHR10784">
    <property type="entry name" value="TRANSLATION INITIATION FACTOR 6"/>
    <property type="match status" value="1"/>
</dbReference>
<organism evidence="4">
    <name type="scientific">uncultured marine group II/III euryarchaeote SAT1000_51_E07</name>
    <dbReference type="NCBI Taxonomy" id="1456588"/>
    <lineage>
        <taxon>Archaea</taxon>
        <taxon>Methanobacteriati</taxon>
        <taxon>Methanobacteriota</taxon>
        <taxon>environmental samples</taxon>
    </lineage>
</organism>
<keyword evidence="1 3" id="KW-0396">Initiation factor</keyword>
<accession>A0A075IEY3</accession>
<evidence type="ECO:0000256" key="2">
    <source>
        <dbReference type="ARBA" id="ARBA00022917"/>
    </source>
</evidence>
<dbReference type="GO" id="GO:0042256">
    <property type="term" value="P:cytosolic ribosome assembly"/>
    <property type="evidence" value="ECO:0007669"/>
    <property type="project" value="InterPro"/>
</dbReference>
<dbReference type="GO" id="GO:0043022">
    <property type="term" value="F:ribosome binding"/>
    <property type="evidence" value="ECO:0007669"/>
    <property type="project" value="InterPro"/>
</dbReference>
<evidence type="ECO:0000256" key="1">
    <source>
        <dbReference type="ARBA" id="ARBA00022540"/>
    </source>
</evidence>
<evidence type="ECO:0000313" key="4">
    <source>
        <dbReference type="EMBL" id="AIF25502.1"/>
    </source>
</evidence>
<name>A0A075IEY3_9EURY</name>
<comment type="function">
    <text evidence="3">Binds to the 50S ribosomal subunit and prevents its association with the 30S ribosomal subunit to form the 70S initiation complex.</text>
</comment>
<dbReference type="Gene3D" id="3.75.10.10">
    <property type="entry name" value="L-arginine/glycine Amidinotransferase, Chain A"/>
    <property type="match status" value="1"/>
</dbReference>
<evidence type="ECO:0000256" key="3">
    <source>
        <dbReference type="HAMAP-Rule" id="MF_00032"/>
    </source>
</evidence>
<dbReference type="SUPFAM" id="SSF55909">
    <property type="entry name" value="Pentein"/>
    <property type="match status" value="1"/>
</dbReference>